<dbReference type="EMBL" id="CALTRL010005778">
    <property type="protein sequence ID" value="CAH7686235.1"/>
    <property type="molecule type" value="Genomic_DNA"/>
</dbReference>
<feature type="compositionally biased region" description="Polar residues" evidence="5">
    <location>
        <begin position="23"/>
        <end position="37"/>
    </location>
</feature>
<evidence type="ECO:0000256" key="1">
    <source>
        <dbReference type="ARBA" id="ARBA00005589"/>
    </source>
</evidence>
<evidence type="ECO:0000313" key="6">
    <source>
        <dbReference type="EMBL" id="CAH7686235.1"/>
    </source>
</evidence>
<sequence>MNRSNKLQNSVRSILSVNQQLISKANSQKSHPSSFKNQPVAIGPFRFTRTNKQLNDDDDVSKVDSSDLTLSGLVEKEARGKKFNLLPSFGPQWGKNFSNGSRKLTFSPNQILKPSDLRPINLVHPADRENRKPRPVIRRPPLDSEVRFTDPFLYYGLNVLKEPYNPDLLSSFLTPLGRIKKRVYTGLSKVNQRKVAKAIRRARCMGFLPYFGKPLERYSDENQQRRDGLGADLPPFAR</sequence>
<dbReference type="PANTHER" id="PTHR13479">
    <property type="entry name" value="30S RIBOSOMAL PROTEIN S18"/>
    <property type="match status" value="1"/>
</dbReference>
<dbReference type="PRINTS" id="PR00974">
    <property type="entry name" value="RIBOSOMALS18"/>
</dbReference>
<dbReference type="Pfam" id="PF01084">
    <property type="entry name" value="Ribosomal_S18"/>
    <property type="match status" value="1"/>
</dbReference>
<feature type="compositionally biased region" description="Basic and acidic residues" evidence="5">
    <location>
        <begin position="219"/>
        <end position="229"/>
    </location>
</feature>
<dbReference type="GO" id="GO:0070181">
    <property type="term" value="F:small ribosomal subunit rRNA binding"/>
    <property type="evidence" value="ECO:0007669"/>
    <property type="project" value="TreeGrafter"/>
</dbReference>
<dbReference type="GO" id="GO:0032543">
    <property type="term" value="P:mitochondrial translation"/>
    <property type="evidence" value="ECO:0007669"/>
    <property type="project" value="TreeGrafter"/>
</dbReference>
<comment type="similarity">
    <text evidence="1">Belongs to the bacterial ribosomal protein bS18 family.</text>
</comment>
<dbReference type="GO" id="GO:0003735">
    <property type="term" value="F:structural constituent of ribosome"/>
    <property type="evidence" value="ECO:0007669"/>
    <property type="project" value="InterPro"/>
</dbReference>
<keyword evidence="2" id="KW-0689">Ribosomal protein</keyword>
<name>A0AAV0BIT5_PHAPC</name>
<evidence type="ECO:0000256" key="3">
    <source>
        <dbReference type="ARBA" id="ARBA00023274"/>
    </source>
</evidence>
<keyword evidence="3" id="KW-0687">Ribonucleoprotein</keyword>
<dbReference type="GO" id="GO:0005763">
    <property type="term" value="C:mitochondrial small ribosomal subunit"/>
    <property type="evidence" value="ECO:0007669"/>
    <property type="project" value="TreeGrafter"/>
</dbReference>
<evidence type="ECO:0000256" key="4">
    <source>
        <dbReference type="ARBA" id="ARBA00035264"/>
    </source>
</evidence>
<dbReference type="Proteomes" id="UP001153365">
    <property type="component" value="Unassembled WGS sequence"/>
</dbReference>
<dbReference type="InterPro" id="IPR036870">
    <property type="entry name" value="Ribosomal_bS18_sf"/>
</dbReference>
<evidence type="ECO:0000256" key="2">
    <source>
        <dbReference type="ARBA" id="ARBA00022980"/>
    </source>
</evidence>
<feature type="region of interest" description="Disordered" evidence="5">
    <location>
        <begin position="219"/>
        <end position="238"/>
    </location>
</feature>
<reference evidence="6" key="1">
    <citation type="submission" date="2022-06" db="EMBL/GenBank/DDBJ databases">
        <authorList>
            <consortium name="SYNGENTA / RWTH Aachen University"/>
        </authorList>
    </citation>
    <scope>NUCLEOTIDE SEQUENCE</scope>
</reference>
<dbReference type="PANTHER" id="PTHR13479:SF40">
    <property type="entry name" value="SMALL RIBOSOMAL SUBUNIT PROTEIN BS18M"/>
    <property type="match status" value="1"/>
</dbReference>
<dbReference type="SUPFAM" id="SSF46911">
    <property type="entry name" value="Ribosomal protein S18"/>
    <property type="match status" value="1"/>
</dbReference>
<organism evidence="6 7">
    <name type="scientific">Phakopsora pachyrhizi</name>
    <name type="common">Asian soybean rust disease fungus</name>
    <dbReference type="NCBI Taxonomy" id="170000"/>
    <lineage>
        <taxon>Eukaryota</taxon>
        <taxon>Fungi</taxon>
        <taxon>Dikarya</taxon>
        <taxon>Basidiomycota</taxon>
        <taxon>Pucciniomycotina</taxon>
        <taxon>Pucciniomycetes</taxon>
        <taxon>Pucciniales</taxon>
        <taxon>Phakopsoraceae</taxon>
        <taxon>Phakopsora</taxon>
    </lineage>
</organism>
<evidence type="ECO:0000256" key="5">
    <source>
        <dbReference type="SAM" id="MobiDB-lite"/>
    </source>
</evidence>
<comment type="caution">
    <text evidence="6">The sequence shown here is derived from an EMBL/GenBank/DDBJ whole genome shotgun (WGS) entry which is preliminary data.</text>
</comment>
<dbReference type="AlphaFoldDB" id="A0AAV0BIT5"/>
<evidence type="ECO:0000313" key="7">
    <source>
        <dbReference type="Proteomes" id="UP001153365"/>
    </source>
</evidence>
<proteinExistence type="inferred from homology"/>
<keyword evidence="7" id="KW-1185">Reference proteome</keyword>
<gene>
    <name evidence="6" type="ORF">PPACK8108_LOCUS20857</name>
</gene>
<dbReference type="Gene3D" id="4.10.640.10">
    <property type="entry name" value="Ribosomal protein S18"/>
    <property type="match status" value="1"/>
</dbReference>
<feature type="region of interest" description="Disordered" evidence="5">
    <location>
        <begin position="23"/>
        <end position="42"/>
    </location>
</feature>
<dbReference type="InterPro" id="IPR001648">
    <property type="entry name" value="Ribosomal_bS18"/>
</dbReference>
<protein>
    <recommendedName>
        <fullName evidence="4">Small ribosomal subunit protein bS18m</fullName>
    </recommendedName>
</protein>
<accession>A0AAV0BIT5</accession>